<feature type="transmembrane region" description="Helical" evidence="1">
    <location>
        <begin position="12"/>
        <end position="30"/>
    </location>
</feature>
<dbReference type="PANTHER" id="PTHR38477:SF1">
    <property type="entry name" value="MUREIN L,D-TRANSPEPTIDASE CATALYTIC DOMAIN FAMILY PROTEIN"/>
    <property type="match status" value="1"/>
</dbReference>
<evidence type="ECO:0000313" key="2">
    <source>
        <dbReference type="EMBL" id="QEK50445.1"/>
    </source>
</evidence>
<evidence type="ECO:0000256" key="1">
    <source>
        <dbReference type="SAM" id="Phobius"/>
    </source>
</evidence>
<organism evidence="2 3">
    <name type="scientific">Pedobacter aquae</name>
    <dbReference type="NCBI Taxonomy" id="2605747"/>
    <lineage>
        <taxon>Bacteria</taxon>
        <taxon>Pseudomonadati</taxon>
        <taxon>Bacteroidota</taxon>
        <taxon>Sphingobacteriia</taxon>
        <taxon>Sphingobacteriales</taxon>
        <taxon>Sphingobacteriaceae</taxon>
        <taxon>Pedobacter</taxon>
    </lineage>
</organism>
<dbReference type="Proteomes" id="UP000323653">
    <property type="component" value="Chromosome"/>
</dbReference>
<dbReference type="Pfam" id="PF13645">
    <property type="entry name" value="YkuD_2"/>
    <property type="match status" value="1"/>
</dbReference>
<dbReference type="RefSeq" id="WP_149073639.1">
    <property type="nucleotide sequence ID" value="NZ_CP043329.1"/>
</dbReference>
<dbReference type="PANTHER" id="PTHR38477">
    <property type="entry name" value="HYPOTHETICAL EXPORTED PROTEIN"/>
    <property type="match status" value="1"/>
</dbReference>
<accession>A0A5C0VCE7</accession>
<name>A0A5C0VCE7_9SPHI</name>
<protein>
    <submittedName>
        <fullName evidence="2">Murein L,D-transpeptidase catalytic domain family protein</fullName>
    </submittedName>
</protein>
<dbReference type="KEGG" id="pej:FYC62_01255"/>
<sequence length="267" mass="29860">MSIIQKRFNIYSVTILLLFLAIFTLTNISWKSAVLKNKQVSILDTTLQRTSVDTVVTYQNFIQATYQKINLKAAGLSETVFEKAFTGFLNMQLANLLNRDKNILTVIDFDLPSTSKRMWIIDIKNQKLLLHSYVAHGRGSGDNKAVRFSNQAESHQSSLGFYVANETYFGKHGLSLKLDGLDKGINDLARARAIVVHGADYVSTDFIHKHGRLGRSHGCPAVPQELNQQVINLIKGKTCLFINAEAPNYTSTLLNDQTVVNHFSAQI</sequence>
<dbReference type="EMBL" id="CP043329">
    <property type="protein sequence ID" value="QEK50445.1"/>
    <property type="molecule type" value="Genomic_DNA"/>
</dbReference>
<proteinExistence type="predicted"/>
<keyword evidence="1" id="KW-0472">Membrane</keyword>
<keyword evidence="1" id="KW-1133">Transmembrane helix</keyword>
<keyword evidence="1" id="KW-0812">Transmembrane</keyword>
<gene>
    <name evidence="2" type="ORF">FYC62_01255</name>
</gene>
<dbReference type="AlphaFoldDB" id="A0A5C0VCE7"/>
<keyword evidence="3" id="KW-1185">Reference proteome</keyword>
<dbReference type="InterPro" id="IPR032676">
    <property type="entry name" value="YkuD_2"/>
</dbReference>
<evidence type="ECO:0000313" key="3">
    <source>
        <dbReference type="Proteomes" id="UP000323653"/>
    </source>
</evidence>
<reference evidence="2 3" key="1">
    <citation type="submission" date="2019-08" db="EMBL/GenBank/DDBJ databases">
        <title>Pedobacter sp. nov., isolated from Han river, South Korea.</title>
        <authorList>
            <person name="Lee D.-H."/>
            <person name="Kim Y.-S."/>
            <person name="Hwang E.-M."/>
            <person name="Le Tran T.C."/>
            <person name="Cha C.-J."/>
        </authorList>
    </citation>
    <scope>NUCLEOTIDE SEQUENCE [LARGE SCALE GENOMIC DNA]</scope>
    <source>
        <strain evidence="2 3">CJ43</strain>
    </source>
</reference>